<evidence type="ECO:0000256" key="1">
    <source>
        <dbReference type="ARBA" id="ARBA00004964"/>
    </source>
</evidence>
<dbReference type="GO" id="GO:0016301">
    <property type="term" value="F:kinase activity"/>
    <property type="evidence" value="ECO:0007669"/>
    <property type="project" value="UniProtKB-KW"/>
</dbReference>
<evidence type="ECO:0000256" key="10">
    <source>
        <dbReference type="ARBA" id="ARBA00022840"/>
    </source>
</evidence>
<gene>
    <name evidence="16" type="ORF">A5710_05630</name>
</gene>
<keyword evidence="10" id="KW-0067">ATP-binding</keyword>
<comment type="subunit">
    <text evidence="3">Monomer.</text>
</comment>
<evidence type="ECO:0000256" key="5">
    <source>
        <dbReference type="ARBA" id="ARBA00013882"/>
    </source>
</evidence>
<keyword evidence="7" id="KW-0808">Transferase</keyword>
<dbReference type="EC" id="2.7.1.175" evidence="4"/>
<dbReference type="GO" id="GO:0005992">
    <property type="term" value="P:trehalose biosynthetic process"/>
    <property type="evidence" value="ECO:0007669"/>
    <property type="project" value="UniProtKB-ARBA"/>
</dbReference>
<reference evidence="17" key="1">
    <citation type="submission" date="2016-06" db="EMBL/GenBank/DDBJ databases">
        <authorList>
            <person name="Sutton G."/>
            <person name="Brinkac L."/>
            <person name="Sanka R."/>
            <person name="Adams M."/>
            <person name="Lau E."/>
            <person name="Sam S."/>
            <person name="Sreng N."/>
            <person name="Him V."/>
            <person name="Kerleguer A."/>
            <person name="Cheng S."/>
        </authorList>
    </citation>
    <scope>NUCLEOTIDE SEQUENCE [LARGE SCALE GENOMIC DNA]</scope>
    <source>
        <strain evidence="17">E1876</strain>
    </source>
</reference>
<evidence type="ECO:0000256" key="6">
    <source>
        <dbReference type="ARBA" id="ARBA00022600"/>
    </source>
</evidence>
<evidence type="ECO:0000256" key="12">
    <source>
        <dbReference type="ARBA" id="ARBA00023277"/>
    </source>
</evidence>
<keyword evidence="11" id="KW-0320">Glycogen biosynthesis</keyword>
<protein>
    <recommendedName>
        <fullName evidence="5">Maltokinase</fullName>
        <ecNumber evidence="4">2.7.1.175</ecNumber>
    </recommendedName>
    <alternativeName>
        <fullName evidence="13">Maltose-1-phosphate synthase</fullName>
    </alternativeName>
</protein>
<feature type="domain" description="Maltokinase N-terminal cap" evidence="15">
    <location>
        <begin position="16"/>
        <end position="96"/>
    </location>
</feature>
<dbReference type="RefSeq" id="WP_065019337.1">
    <property type="nucleotide sequence ID" value="NZ_LZKG01000113.1"/>
</dbReference>
<dbReference type="EMBL" id="LZKG01000113">
    <property type="protein sequence ID" value="OBI27464.1"/>
    <property type="molecule type" value="Genomic_DNA"/>
</dbReference>
<dbReference type="Proteomes" id="UP000093943">
    <property type="component" value="Unassembled WGS sequence"/>
</dbReference>
<evidence type="ECO:0000256" key="4">
    <source>
        <dbReference type="ARBA" id="ARBA00011962"/>
    </source>
</evidence>
<evidence type="ECO:0000256" key="13">
    <source>
        <dbReference type="ARBA" id="ARBA00031251"/>
    </source>
</evidence>
<evidence type="ECO:0000256" key="8">
    <source>
        <dbReference type="ARBA" id="ARBA00022741"/>
    </source>
</evidence>
<dbReference type="GO" id="GO:0046835">
    <property type="term" value="P:carbohydrate phosphorylation"/>
    <property type="evidence" value="ECO:0007669"/>
    <property type="project" value="UniProtKB-ARBA"/>
</dbReference>
<comment type="pathway">
    <text evidence="1">Glycan biosynthesis; glycogen biosynthesis.</text>
</comment>
<evidence type="ECO:0000256" key="7">
    <source>
        <dbReference type="ARBA" id="ARBA00022679"/>
    </source>
</evidence>
<comment type="catalytic activity">
    <reaction evidence="14">
        <text>D-maltose + ATP = alpha-maltose 1-phosphate + ADP + H(+)</text>
        <dbReference type="Rhea" id="RHEA:31915"/>
        <dbReference type="ChEBI" id="CHEBI:15378"/>
        <dbReference type="ChEBI" id="CHEBI:17306"/>
        <dbReference type="ChEBI" id="CHEBI:30616"/>
        <dbReference type="ChEBI" id="CHEBI:63576"/>
        <dbReference type="ChEBI" id="CHEBI:456216"/>
        <dbReference type="EC" id="2.7.1.175"/>
    </reaction>
</comment>
<evidence type="ECO:0000259" key="15">
    <source>
        <dbReference type="Pfam" id="PF18085"/>
    </source>
</evidence>
<dbReference type="Pfam" id="PF18085">
    <property type="entry name" value="Mak_N_cap"/>
    <property type="match status" value="1"/>
</dbReference>
<keyword evidence="12" id="KW-0119">Carbohydrate metabolism</keyword>
<evidence type="ECO:0000256" key="3">
    <source>
        <dbReference type="ARBA" id="ARBA00011245"/>
    </source>
</evidence>
<comment type="similarity">
    <text evidence="2">Belongs to the aminoglycoside phosphotransferase family.</text>
</comment>
<keyword evidence="8" id="KW-0547">Nucleotide-binding</keyword>
<comment type="caution">
    <text evidence="16">The sequence shown here is derived from an EMBL/GenBank/DDBJ whole genome shotgun (WGS) entry which is preliminary data.</text>
</comment>
<evidence type="ECO:0000313" key="17">
    <source>
        <dbReference type="Proteomes" id="UP000093943"/>
    </source>
</evidence>
<proteinExistence type="inferred from homology"/>
<evidence type="ECO:0000256" key="9">
    <source>
        <dbReference type="ARBA" id="ARBA00022777"/>
    </source>
</evidence>
<name>A0A1A2XNY0_MYCSD</name>
<organism evidence="16 17">
    <name type="scientific">Mycolicibacter sinensis (strain JDM601)</name>
    <name type="common">Mycobacterium sinense</name>
    <dbReference type="NCBI Taxonomy" id="875328"/>
    <lineage>
        <taxon>Bacteria</taxon>
        <taxon>Bacillati</taxon>
        <taxon>Actinomycetota</taxon>
        <taxon>Actinomycetes</taxon>
        <taxon>Mycobacteriales</taxon>
        <taxon>Mycobacteriaceae</taxon>
        <taxon>Mycolicibacter</taxon>
    </lineage>
</organism>
<dbReference type="Gene3D" id="3.90.1200.10">
    <property type="match status" value="1"/>
</dbReference>
<evidence type="ECO:0000256" key="14">
    <source>
        <dbReference type="ARBA" id="ARBA00049067"/>
    </source>
</evidence>
<dbReference type="SUPFAM" id="SSF56112">
    <property type="entry name" value="Protein kinase-like (PK-like)"/>
    <property type="match status" value="1"/>
</dbReference>
<dbReference type="InterPro" id="IPR040999">
    <property type="entry name" value="Mak_N_cap"/>
</dbReference>
<dbReference type="UniPathway" id="UPA00164"/>
<dbReference type="AlphaFoldDB" id="A0A1A2XNY0"/>
<dbReference type="FunFam" id="3.90.1200.10:FF:000010">
    <property type="entry name" value="Maltokinase"/>
    <property type="match status" value="1"/>
</dbReference>
<keyword evidence="9 16" id="KW-0418">Kinase</keyword>
<accession>A0A1A2XNY0</accession>
<evidence type="ECO:0000313" key="16">
    <source>
        <dbReference type="EMBL" id="OBI27464.1"/>
    </source>
</evidence>
<keyword evidence="6" id="KW-0321">Glycogen metabolism</keyword>
<dbReference type="GO" id="GO:0005524">
    <property type="term" value="F:ATP binding"/>
    <property type="evidence" value="ECO:0007669"/>
    <property type="project" value="UniProtKB-KW"/>
</dbReference>
<dbReference type="InterPro" id="IPR011009">
    <property type="entry name" value="Kinase-like_dom_sf"/>
</dbReference>
<sequence>MTRDTGDPAGLPWAEWLPTRRWYAGRNRQLAGADPTLVVELGDGLDLVLIDVAYTEGPTERYQVLVSWDVDLPPEYAQIATIGTHRGHTAYDALYDAGAVQALLSLIDSSAERGDVSFTPEAGVSLPARADSRVSEAEQSNTSVIIEEEVVLKVFRRLKEGINPDIELNSALGQAGNPHVPRLLGSYQIELPGDSRAAPYALGMVSEYAANSAEGWAMATASVRDLFAEADLYAHEVGGDFAGESYRLGEAVASVHRALADSLGTSEAVFPAQALLSRLTATAATVPEVRPHVAAIEARFQELAGEKITVQRVHGDLHLGQVLRTPNGWLLIDFEGEPGAPLAERRHPDSPLRDVAGVLRSYEYAAYGKLADLSRDGQDRQLATRAREWLDRCRSAFCEGYGAESGSDPRDYAALLAAYELDKAVYEAGYEARHRPAWLPIPLRALTQLTA</sequence>
<evidence type="ECO:0000256" key="2">
    <source>
        <dbReference type="ARBA" id="ARBA00006219"/>
    </source>
</evidence>
<dbReference type="GO" id="GO:0005978">
    <property type="term" value="P:glycogen biosynthetic process"/>
    <property type="evidence" value="ECO:0007669"/>
    <property type="project" value="UniProtKB-UniPathway"/>
</dbReference>
<evidence type="ECO:0000256" key="11">
    <source>
        <dbReference type="ARBA" id="ARBA00023056"/>
    </source>
</evidence>